<dbReference type="InterPro" id="IPR012878">
    <property type="entry name" value="Beta-AFase-like_GH127_cat"/>
</dbReference>
<proteinExistence type="predicted"/>
<dbReference type="AlphaFoldDB" id="A0AAU6SBR7"/>
<accession>A0AAU6SBR7</accession>
<protein>
    <submittedName>
        <fullName evidence="3">Glycoside hydrolase family 127 protein</fullName>
    </submittedName>
</protein>
<dbReference type="GO" id="GO:0016787">
    <property type="term" value="F:hydrolase activity"/>
    <property type="evidence" value="ECO:0007669"/>
    <property type="project" value="UniProtKB-KW"/>
</dbReference>
<reference evidence="3" key="1">
    <citation type="submission" date="2024-04" db="EMBL/GenBank/DDBJ databases">
        <authorList>
            <person name="Roder T."/>
            <person name="Oberhansli S."/>
            <person name="Kreuzer M."/>
        </authorList>
    </citation>
    <scope>NUCLEOTIDE SEQUENCE</scope>
    <source>
        <strain evidence="3">LWS13-1.2</strain>
    </source>
</reference>
<evidence type="ECO:0000259" key="2">
    <source>
        <dbReference type="Pfam" id="PF07944"/>
    </source>
</evidence>
<evidence type="ECO:0000256" key="1">
    <source>
        <dbReference type="SAM" id="MobiDB-lite"/>
    </source>
</evidence>
<dbReference type="PANTHER" id="PTHR31151:SF0">
    <property type="entry name" value="PROLINE-TRNA LIGASE (DUF1680)"/>
    <property type="match status" value="1"/>
</dbReference>
<name>A0AAU6SBR7_9MICO</name>
<dbReference type="EMBL" id="CP151632">
    <property type="protein sequence ID" value="WZO34400.1"/>
    <property type="molecule type" value="Genomic_DNA"/>
</dbReference>
<organism evidence="3">
    <name type="scientific">Microbacterium sp. LWS13-1.2</name>
    <dbReference type="NCBI Taxonomy" id="3135264"/>
    <lineage>
        <taxon>Bacteria</taxon>
        <taxon>Bacillati</taxon>
        <taxon>Actinomycetota</taxon>
        <taxon>Actinomycetes</taxon>
        <taxon>Micrococcales</taxon>
        <taxon>Microbacteriaceae</taxon>
        <taxon>Microbacterium</taxon>
    </lineage>
</organism>
<dbReference type="PANTHER" id="PTHR31151">
    <property type="entry name" value="PROLINE-TRNA LIGASE (DUF1680)"/>
    <property type="match status" value="1"/>
</dbReference>
<dbReference type="RefSeq" id="WP_349425289.1">
    <property type="nucleotide sequence ID" value="NZ_CP151632.1"/>
</dbReference>
<dbReference type="Pfam" id="PF07944">
    <property type="entry name" value="Beta-AFase-like_GH127_cat"/>
    <property type="match status" value="1"/>
</dbReference>
<gene>
    <name evidence="3" type="ORF">MRBLWS13_002059</name>
</gene>
<keyword evidence="3" id="KW-0378">Hydrolase</keyword>
<evidence type="ECO:0000313" key="3">
    <source>
        <dbReference type="EMBL" id="WZO34400.1"/>
    </source>
</evidence>
<feature type="domain" description="Non-reducing end beta-L-arabinofuranosidase-like GH127 catalytic" evidence="2">
    <location>
        <begin position="6"/>
        <end position="101"/>
    </location>
</feature>
<sequence>MRLALAAQHTVSATLQRLDPDRLLAPFRREAGLPSRADSYGGWESDGLDGHTAGHVLSAASTLAAAGDAAAADLARTLVRGIRECQLATGSGYVGGAPGGAAPARAAAPVGGLGPLTPSCHCPDARIGARQGGWSSRSPGFAGFGRAFPAKPGPPRVPGDAEDDDPCVRSGIRGFRASVSGETWTAQGRVRSAASERPGGLREAVFVKRRELVEPLLVRECLAALSVQRVERGTEPCQHVRRR</sequence>
<feature type="region of interest" description="Disordered" evidence="1">
    <location>
        <begin position="146"/>
        <end position="165"/>
    </location>
</feature>